<dbReference type="AlphaFoldDB" id="A0ABD1T7F6"/>
<keyword evidence="2" id="KW-1185">Reference proteome</keyword>
<gene>
    <name evidence="1" type="ORF">Fot_32291</name>
</gene>
<evidence type="ECO:0000313" key="2">
    <source>
        <dbReference type="Proteomes" id="UP001604277"/>
    </source>
</evidence>
<organism evidence="1 2">
    <name type="scientific">Forsythia ovata</name>
    <dbReference type="NCBI Taxonomy" id="205694"/>
    <lineage>
        <taxon>Eukaryota</taxon>
        <taxon>Viridiplantae</taxon>
        <taxon>Streptophyta</taxon>
        <taxon>Embryophyta</taxon>
        <taxon>Tracheophyta</taxon>
        <taxon>Spermatophyta</taxon>
        <taxon>Magnoliopsida</taxon>
        <taxon>eudicotyledons</taxon>
        <taxon>Gunneridae</taxon>
        <taxon>Pentapetalae</taxon>
        <taxon>asterids</taxon>
        <taxon>lamiids</taxon>
        <taxon>Lamiales</taxon>
        <taxon>Oleaceae</taxon>
        <taxon>Forsythieae</taxon>
        <taxon>Forsythia</taxon>
    </lineage>
</organism>
<sequence>MGCGIERNVGYGPSKYAIMVAVMSRGDHSQWRLVAMTLVTGGEGLAVTMAENRARLVAKKITRDCGSGKRLWLRGIVRDCGREEWHAIVDGESRARLWQIV</sequence>
<accession>A0ABD1T7F6</accession>
<protein>
    <submittedName>
        <fullName evidence="1">Uncharacterized protein</fullName>
    </submittedName>
</protein>
<dbReference type="EMBL" id="JBFOLJ010000009">
    <property type="protein sequence ID" value="KAL2508644.1"/>
    <property type="molecule type" value="Genomic_DNA"/>
</dbReference>
<comment type="caution">
    <text evidence="1">The sequence shown here is derived from an EMBL/GenBank/DDBJ whole genome shotgun (WGS) entry which is preliminary data.</text>
</comment>
<reference evidence="2" key="1">
    <citation type="submission" date="2024-07" db="EMBL/GenBank/DDBJ databases">
        <title>Two chromosome-level genome assemblies of Korean endemic species Abeliophyllum distichum and Forsythia ovata (Oleaceae).</title>
        <authorList>
            <person name="Jang H."/>
        </authorList>
    </citation>
    <scope>NUCLEOTIDE SEQUENCE [LARGE SCALE GENOMIC DNA]</scope>
</reference>
<name>A0ABD1T7F6_9LAMI</name>
<proteinExistence type="predicted"/>
<dbReference type="Proteomes" id="UP001604277">
    <property type="component" value="Unassembled WGS sequence"/>
</dbReference>
<evidence type="ECO:0000313" key="1">
    <source>
        <dbReference type="EMBL" id="KAL2508644.1"/>
    </source>
</evidence>